<dbReference type="Gene3D" id="2.170.130.10">
    <property type="entry name" value="TonB-dependent receptor, plug domain"/>
    <property type="match status" value="1"/>
</dbReference>
<keyword evidence="4 8" id="KW-0812">Transmembrane</keyword>
<dbReference type="InterPro" id="IPR000531">
    <property type="entry name" value="Beta-barrel_TonB"/>
</dbReference>
<evidence type="ECO:0000256" key="9">
    <source>
        <dbReference type="RuleBase" id="RU003357"/>
    </source>
</evidence>
<name>A0ABX2ABQ4_9PROT</name>
<proteinExistence type="inferred from homology"/>
<keyword evidence="3 8" id="KW-1134">Transmembrane beta strand</keyword>
<gene>
    <name evidence="13" type="ORF">HNW77_03855</name>
</gene>
<dbReference type="InterPro" id="IPR012910">
    <property type="entry name" value="Plug_dom"/>
</dbReference>
<feature type="signal peptide" evidence="10">
    <location>
        <begin position="1"/>
        <end position="21"/>
    </location>
</feature>
<evidence type="ECO:0000256" key="7">
    <source>
        <dbReference type="ARBA" id="ARBA00023237"/>
    </source>
</evidence>
<feature type="domain" description="TonB-dependent receptor-like beta-barrel" evidence="11">
    <location>
        <begin position="359"/>
        <end position="830"/>
    </location>
</feature>
<keyword evidence="5 9" id="KW-0798">TonB box</keyword>
<dbReference type="RefSeq" id="WP_172155563.1">
    <property type="nucleotide sequence ID" value="NZ_JABJWC010000006.1"/>
</dbReference>
<dbReference type="SUPFAM" id="SSF56935">
    <property type="entry name" value="Porins"/>
    <property type="match status" value="1"/>
</dbReference>
<evidence type="ECO:0000256" key="3">
    <source>
        <dbReference type="ARBA" id="ARBA00022452"/>
    </source>
</evidence>
<dbReference type="PANTHER" id="PTHR47234">
    <property type="match status" value="1"/>
</dbReference>
<dbReference type="PANTHER" id="PTHR47234:SF3">
    <property type="entry name" value="SECRETIN_TONB SHORT N-TERMINAL DOMAIN-CONTAINING PROTEIN"/>
    <property type="match status" value="1"/>
</dbReference>
<dbReference type="Gene3D" id="2.40.170.20">
    <property type="entry name" value="TonB-dependent receptor, beta-barrel domain"/>
    <property type="match status" value="1"/>
</dbReference>
<evidence type="ECO:0000256" key="8">
    <source>
        <dbReference type="PROSITE-ProRule" id="PRU01360"/>
    </source>
</evidence>
<evidence type="ECO:0000259" key="11">
    <source>
        <dbReference type="Pfam" id="PF00593"/>
    </source>
</evidence>
<evidence type="ECO:0000313" key="13">
    <source>
        <dbReference type="EMBL" id="NPC65551.1"/>
    </source>
</evidence>
<organism evidence="13 14">
    <name type="scientific">Komagataeibacter melomenusus</name>
    <dbReference type="NCBI Taxonomy" id="2766578"/>
    <lineage>
        <taxon>Bacteria</taxon>
        <taxon>Pseudomonadati</taxon>
        <taxon>Pseudomonadota</taxon>
        <taxon>Alphaproteobacteria</taxon>
        <taxon>Acetobacterales</taxon>
        <taxon>Acetobacteraceae</taxon>
        <taxon>Komagataeibacter</taxon>
    </lineage>
</organism>
<keyword evidence="2 8" id="KW-0813">Transport</keyword>
<comment type="subcellular location">
    <subcellularLocation>
        <location evidence="1 8">Cell outer membrane</location>
        <topology evidence="1 8">Multi-pass membrane protein</topology>
    </subcellularLocation>
</comment>
<reference evidence="13 14" key="1">
    <citation type="journal article" date="2020" name="Microorganisms">
        <title>Description of Komagataeibacter melaceti sp. nov. and Komagataeibacter melomenusus sp. nov. Isolated from Apple Cider Vinegar.</title>
        <authorList>
            <person name="Maric L."/>
            <person name="Cleenwerck I."/>
            <person name="Accetto T."/>
            <person name="Vandamme P."/>
            <person name="Trcek J."/>
        </authorList>
    </citation>
    <scope>NUCLEOTIDE SEQUENCE [LARGE SCALE GENOMIC DNA]</scope>
    <source>
        <strain evidence="13 14">AV436</strain>
    </source>
</reference>
<dbReference type="EMBL" id="JABJWC010000006">
    <property type="protein sequence ID" value="NPC65551.1"/>
    <property type="molecule type" value="Genomic_DNA"/>
</dbReference>
<dbReference type="Proteomes" id="UP000623090">
    <property type="component" value="Unassembled WGS sequence"/>
</dbReference>
<evidence type="ECO:0000313" key="14">
    <source>
        <dbReference type="Proteomes" id="UP000623090"/>
    </source>
</evidence>
<accession>A0ABX2ABQ4</accession>
<keyword evidence="7 8" id="KW-0998">Cell outer membrane</keyword>
<dbReference type="CDD" id="cd01347">
    <property type="entry name" value="ligand_gated_channel"/>
    <property type="match status" value="1"/>
</dbReference>
<dbReference type="Pfam" id="PF00593">
    <property type="entry name" value="TonB_dep_Rec_b-barrel"/>
    <property type="match status" value="1"/>
</dbReference>
<dbReference type="InterPro" id="IPR037066">
    <property type="entry name" value="Plug_dom_sf"/>
</dbReference>
<evidence type="ECO:0000259" key="12">
    <source>
        <dbReference type="Pfam" id="PF07715"/>
    </source>
</evidence>
<dbReference type="InterPro" id="IPR036942">
    <property type="entry name" value="Beta-barrel_TonB_sf"/>
</dbReference>
<evidence type="ECO:0000256" key="4">
    <source>
        <dbReference type="ARBA" id="ARBA00022692"/>
    </source>
</evidence>
<keyword evidence="14" id="KW-1185">Reference proteome</keyword>
<evidence type="ECO:0000256" key="2">
    <source>
        <dbReference type="ARBA" id="ARBA00022448"/>
    </source>
</evidence>
<evidence type="ECO:0000256" key="1">
    <source>
        <dbReference type="ARBA" id="ARBA00004571"/>
    </source>
</evidence>
<keyword evidence="6 8" id="KW-0472">Membrane</keyword>
<comment type="caution">
    <text evidence="13">The sequence shown here is derived from an EMBL/GenBank/DDBJ whole genome shotgun (WGS) entry which is preliminary data.</text>
</comment>
<protein>
    <submittedName>
        <fullName evidence="13">TonB-dependent receptor</fullName>
    </submittedName>
</protein>
<keyword evidence="10" id="KW-0732">Signal</keyword>
<feature type="domain" description="TonB-dependent receptor plug" evidence="12">
    <location>
        <begin position="87"/>
        <end position="207"/>
    </location>
</feature>
<keyword evidence="13" id="KW-0675">Receptor</keyword>
<evidence type="ECO:0000256" key="10">
    <source>
        <dbReference type="SAM" id="SignalP"/>
    </source>
</evidence>
<dbReference type="PROSITE" id="PS52016">
    <property type="entry name" value="TONB_DEPENDENT_REC_3"/>
    <property type="match status" value="1"/>
</dbReference>
<sequence>MILRRWLVAATVFTVPAGVDAVMKAAVAADTDVDSSRHRIVRSTPSKASGTTAQKANTLKAAARTAAPADTSEAIIVTGTHSSNRRARQSTSPVTVVTAATLRRSGQMNLADAITRTYASINVGAKGSDTAALTSAIRMRGLNPNEVLVLVDGKRRHSTGNMTQNPGPAFGATPVDLNMIPANAIDHIEVLEDGAAAMYGSDAIAGVVNIITKKQDHGFDASYQTGANAYNGGGWQYQVNADGGMKLGQDGYLHLSGQVYHTDHDVPKGARDHRLLGTWPEGAHTTGYYNGLVAGAKYIDPSTNVLMSTPEETRENLSIDWGKQLTPGINFYGLITYAHRHAEAYENYRIPTIAPSMYPNGFTPIETMEENDYSAMLGLKGDNFMGFNWDLSTVYGADEDKIGDKNTANTGMLASTCNSGPAAYASTDGCGWSPTKTRSETYRMAQWTNNLDFRRHFDIGHKVPMTLAFGAEHRLETYDIWAGNPPSYQAGGTQGYAGLGPQSAGSWSRDIWAWYLDGDFHFTKKWSVDFAGRFEHYTDVGDTENGKISTRYDFNRRVALRGTISTGFRAPTLAEEHYSAMSVGPTTASGMLPVSSEAARSLGASNLKPERSTSESGGIVLEPVDGFHVEADVYQINLRDRIVGGGTTKGQAAVNAIEEMGYTLPANGLDVSTVSAYYLTNGASTRTQGLDIKADYMFRLHRYGNLTLSMALDLNRTRLHHNGTSSTGNALLNAQNTAYLTTAYPRSKIILNAFYTIGSWDFNVRQTRYGETTDMLTYYDYTTSGSCSSGGALYASNTCFAQFKNTPRWLTDIEIGYRVNRHLHIAVGANDVFNIRPRRLPTENDSNGVNLYDQNSSQVPITGGYYYGRINATF</sequence>
<feature type="chain" id="PRO_5047465632" evidence="10">
    <location>
        <begin position="22"/>
        <end position="874"/>
    </location>
</feature>
<dbReference type="Pfam" id="PF07715">
    <property type="entry name" value="Plug"/>
    <property type="match status" value="1"/>
</dbReference>
<comment type="similarity">
    <text evidence="8 9">Belongs to the TonB-dependent receptor family.</text>
</comment>
<evidence type="ECO:0000256" key="5">
    <source>
        <dbReference type="ARBA" id="ARBA00023077"/>
    </source>
</evidence>
<evidence type="ECO:0000256" key="6">
    <source>
        <dbReference type="ARBA" id="ARBA00023136"/>
    </source>
</evidence>
<dbReference type="InterPro" id="IPR039426">
    <property type="entry name" value="TonB-dep_rcpt-like"/>
</dbReference>